<feature type="transmembrane region" description="Helical" evidence="7">
    <location>
        <begin position="192"/>
        <end position="214"/>
    </location>
</feature>
<dbReference type="SUPFAM" id="SSF144091">
    <property type="entry name" value="Rhomboid-like"/>
    <property type="match status" value="1"/>
</dbReference>
<evidence type="ECO:0000256" key="5">
    <source>
        <dbReference type="ARBA" id="ARBA00022989"/>
    </source>
</evidence>
<organism evidence="9 10">
    <name type="scientific">Actinocorallia herbida</name>
    <dbReference type="NCBI Taxonomy" id="58109"/>
    <lineage>
        <taxon>Bacteria</taxon>
        <taxon>Bacillati</taxon>
        <taxon>Actinomycetota</taxon>
        <taxon>Actinomycetes</taxon>
        <taxon>Streptosporangiales</taxon>
        <taxon>Thermomonosporaceae</taxon>
        <taxon>Actinocorallia</taxon>
    </lineage>
</organism>
<feature type="transmembrane region" description="Helical" evidence="7">
    <location>
        <begin position="110"/>
        <end position="130"/>
    </location>
</feature>
<dbReference type="EMBL" id="RJKE01000001">
    <property type="protein sequence ID" value="ROO83832.1"/>
    <property type="molecule type" value="Genomic_DNA"/>
</dbReference>
<comment type="subcellular location">
    <subcellularLocation>
        <location evidence="1">Membrane</location>
        <topology evidence="1">Multi-pass membrane protein</topology>
    </subcellularLocation>
</comment>
<sequence length="261" mass="28069">MPTGTRSPTLADVAIPLYDNQPTRRVPLVTYALIAANFVVFLLTPMAVFGNDHEDARSLACAQSVFVHEFGAIPRELTSDETVPLPPEVIAECGPRTYTKVPLLSAFSSMFLHSGWLHLLGNMIYLFVFGQATEDRLGRLRFLLFYLVCGLAAVYGFAITQPGAETPLIGASGAVAGVLGSHLAIHPRSRTIALVSGFLPFRLPAWVLLGQFFVLQWLSLGAADDVAYVAHIYGFAAGALFGLLARRPGAIARAAALASRR</sequence>
<evidence type="ECO:0000313" key="10">
    <source>
        <dbReference type="Proteomes" id="UP000272400"/>
    </source>
</evidence>
<comment type="caution">
    <text evidence="9">The sequence shown here is derived from an EMBL/GenBank/DDBJ whole genome shotgun (WGS) entry which is preliminary data.</text>
</comment>
<dbReference type="InterPro" id="IPR022764">
    <property type="entry name" value="Peptidase_S54_rhomboid_dom"/>
</dbReference>
<evidence type="ECO:0000313" key="9">
    <source>
        <dbReference type="EMBL" id="ROO83832.1"/>
    </source>
</evidence>
<feature type="transmembrane region" description="Helical" evidence="7">
    <location>
        <begin position="142"/>
        <end position="160"/>
    </location>
</feature>
<dbReference type="Pfam" id="PF01694">
    <property type="entry name" value="Rhomboid"/>
    <property type="match status" value="1"/>
</dbReference>
<keyword evidence="3" id="KW-0997">Cell inner membrane</keyword>
<keyword evidence="10" id="KW-1185">Reference proteome</keyword>
<keyword evidence="9" id="KW-0645">Protease</keyword>
<dbReference type="GO" id="GO:0004252">
    <property type="term" value="F:serine-type endopeptidase activity"/>
    <property type="evidence" value="ECO:0007669"/>
    <property type="project" value="InterPro"/>
</dbReference>
<evidence type="ECO:0000256" key="2">
    <source>
        <dbReference type="ARBA" id="ARBA00022475"/>
    </source>
</evidence>
<protein>
    <submittedName>
        <fullName evidence="9">Membrane associated rhomboid family serine protease</fullName>
    </submittedName>
</protein>
<dbReference type="GO" id="GO:0016020">
    <property type="term" value="C:membrane"/>
    <property type="evidence" value="ECO:0007669"/>
    <property type="project" value="UniProtKB-SubCell"/>
</dbReference>
<keyword evidence="2" id="KW-1003">Cell membrane</keyword>
<reference evidence="9 10" key="1">
    <citation type="submission" date="2018-11" db="EMBL/GenBank/DDBJ databases">
        <title>Sequencing the genomes of 1000 actinobacteria strains.</title>
        <authorList>
            <person name="Klenk H.-P."/>
        </authorList>
    </citation>
    <scope>NUCLEOTIDE SEQUENCE [LARGE SCALE GENOMIC DNA]</scope>
    <source>
        <strain evidence="9 10">DSM 44254</strain>
    </source>
</reference>
<evidence type="ECO:0000259" key="8">
    <source>
        <dbReference type="Pfam" id="PF01694"/>
    </source>
</evidence>
<gene>
    <name evidence="9" type="ORF">EDD29_1341</name>
</gene>
<dbReference type="Gene3D" id="1.20.1540.10">
    <property type="entry name" value="Rhomboid-like"/>
    <property type="match status" value="1"/>
</dbReference>
<dbReference type="AlphaFoldDB" id="A0A3N1CR92"/>
<feature type="transmembrane region" description="Helical" evidence="7">
    <location>
        <begin position="28"/>
        <end position="49"/>
    </location>
</feature>
<keyword evidence="5 7" id="KW-1133">Transmembrane helix</keyword>
<feature type="transmembrane region" description="Helical" evidence="7">
    <location>
        <begin position="226"/>
        <end position="245"/>
    </location>
</feature>
<dbReference type="GO" id="GO:0006508">
    <property type="term" value="P:proteolysis"/>
    <property type="evidence" value="ECO:0007669"/>
    <property type="project" value="UniProtKB-KW"/>
</dbReference>
<keyword evidence="9" id="KW-0378">Hydrolase</keyword>
<evidence type="ECO:0000256" key="6">
    <source>
        <dbReference type="ARBA" id="ARBA00023136"/>
    </source>
</evidence>
<evidence type="ECO:0000256" key="7">
    <source>
        <dbReference type="SAM" id="Phobius"/>
    </source>
</evidence>
<proteinExistence type="predicted"/>
<evidence type="ECO:0000256" key="1">
    <source>
        <dbReference type="ARBA" id="ARBA00004141"/>
    </source>
</evidence>
<dbReference type="PANTHER" id="PTHR43066">
    <property type="entry name" value="RHOMBOID-RELATED PROTEIN"/>
    <property type="match status" value="1"/>
</dbReference>
<keyword evidence="4 7" id="KW-0812">Transmembrane</keyword>
<keyword evidence="6 7" id="KW-0472">Membrane</keyword>
<evidence type="ECO:0000256" key="4">
    <source>
        <dbReference type="ARBA" id="ARBA00022692"/>
    </source>
</evidence>
<name>A0A3N1CR92_9ACTN</name>
<evidence type="ECO:0000256" key="3">
    <source>
        <dbReference type="ARBA" id="ARBA00022519"/>
    </source>
</evidence>
<dbReference type="InterPro" id="IPR035952">
    <property type="entry name" value="Rhomboid-like_sf"/>
</dbReference>
<accession>A0A3N1CR92</accession>
<feature type="domain" description="Peptidase S54 rhomboid" evidence="8">
    <location>
        <begin position="105"/>
        <end position="246"/>
    </location>
</feature>
<dbReference type="Proteomes" id="UP000272400">
    <property type="component" value="Unassembled WGS sequence"/>
</dbReference>
<dbReference type="PANTHER" id="PTHR43066:SF26">
    <property type="entry name" value="RHOMBOID PROTEASE GLPG"/>
    <property type="match status" value="1"/>
</dbReference>
<feature type="transmembrane region" description="Helical" evidence="7">
    <location>
        <begin position="166"/>
        <end position="185"/>
    </location>
</feature>